<proteinExistence type="predicted"/>
<dbReference type="EMBL" id="QNGE01002240">
    <property type="protein sequence ID" value="KAA3675925.1"/>
    <property type="molecule type" value="Genomic_DNA"/>
</dbReference>
<accession>A0A5J4NK43</accession>
<organism evidence="1 2">
    <name type="scientific">Paragonimus westermani</name>
    <dbReference type="NCBI Taxonomy" id="34504"/>
    <lineage>
        <taxon>Eukaryota</taxon>
        <taxon>Metazoa</taxon>
        <taxon>Spiralia</taxon>
        <taxon>Lophotrochozoa</taxon>
        <taxon>Platyhelminthes</taxon>
        <taxon>Trematoda</taxon>
        <taxon>Digenea</taxon>
        <taxon>Plagiorchiida</taxon>
        <taxon>Troglotremata</taxon>
        <taxon>Troglotrematidae</taxon>
        <taxon>Paragonimus</taxon>
    </lineage>
</organism>
<comment type="caution">
    <text evidence="1">The sequence shown here is derived from an EMBL/GenBank/DDBJ whole genome shotgun (WGS) entry which is preliminary data.</text>
</comment>
<name>A0A5J4NK43_9TREM</name>
<evidence type="ECO:0000313" key="2">
    <source>
        <dbReference type="Proteomes" id="UP000324629"/>
    </source>
</evidence>
<dbReference type="AlphaFoldDB" id="A0A5J4NK43"/>
<evidence type="ECO:0000313" key="1">
    <source>
        <dbReference type="EMBL" id="KAA3675925.1"/>
    </source>
</evidence>
<feature type="non-terminal residue" evidence="1">
    <location>
        <position position="102"/>
    </location>
</feature>
<sequence>MGMLTNNVRQRLLEKDDINLAKAFTQARAMETAESQSLSYTHPHVPYNESCALLSPVFVDHPDSGKPDSNLAASIPKCFFCRYNKHPRSKCPAREALCRNCN</sequence>
<gene>
    <name evidence="1" type="ORF">DEA37_0008790</name>
</gene>
<dbReference type="Proteomes" id="UP000324629">
    <property type="component" value="Unassembled WGS sequence"/>
</dbReference>
<reference evidence="1 2" key="1">
    <citation type="journal article" date="2019" name="Gigascience">
        <title>Whole-genome sequence of the oriental lung fluke Paragonimus westermani.</title>
        <authorList>
            <person name="Oey H."/>
            <person name="Zakrzewski M."/>
            <person name="Narain K."/>
            <person name="Devi K.R."/>
            <person name="Agatsuma T."/>
            <person name="Nawaratna S."/>
            <person name="Gobert G.N."/>
            <person name="Jones M.K."/>
            <person name="Ragan M.A."/>
            <person name="McManus D.P."/>
            <person name="Krause L."/>
        </authorList>
    </citation>
    <scope>NUCLEOTIDE SEQUENCE [LARGE SCALE GENOMIC DNA]</scope>
    <source>
        <strain evidence="1 2">IND2009</strain>
    </source>
</reference>
<keyword evidence="2" id="KW-1185">Reference proteome</keyword>
<protein>
    <submittedName>
        <fullName evidence="1">Uncharacterized protein</fullName>
    </submittedName>
</protein>